<dbReference type="GeneID" id="89976093"/>
<dbReference type="PANTHER" id="PTHR12110:SF38">
    <property type="entry name" value="DIOXYGENASE, PUTATIVE (AFU_ORTHOLOGUE AFUA_6G00240)-RELATED"/>
    <property type="match status" value="1"/>
</dbReference>
<organism evidence="2 3">
    <name type="scientific">Exophiala bonariae</name>
    <dbReference type="NCBI Taxonomy" id="1690606"/>
    <lineage>
        <taxon>Eukaryota</taxon>
        <taxon>Fungi</taxon>
        <taxon>Dikarya</taxon>
        <taxon>Ascomycota</taxon>
        <taxon>Pezizomycotina</taxon>
        <taxon>Eurotiomycetes</taxon>
        <taxon>Chaetothyriomycetidae</taxon>
        <taxon>Chaetothyriales</taxon>
        <taxon>Herpotrichiellaceae</taxon>
        <taxon>Exophiala</taxon>
    </lineage>
</organism>
<accession>A0AAV9NLF8</accession>
<dbReference type="SUPFAM" id="SSF51658">
    <property type="entry name" value="Xylose isomerase-like"/>
    <property type="match status" value="1"/>
</dbReference>
<gene>
    <name evidence="2" type="ORF">LTR84_007928</name>
</gene>
<dbReference type="AlphaFoldDB" id="A0AAV9NLF8"/>
<sequence>MKSENTHKLGIATVSLGWHPSHTIERKIDSIANQGYLGVEIYHPDLVTFAEQNGLAHLQAASKIGDLCRARGIQVIALQPLFDFAGVLTPLEDRLESARQYVRLARALGAGIIQVPSTYEPNSIGDENTIVEELRALADVGKEEILESPSSEAILFAYETLAWGVHHASLDDAVRIVNLVDRENFGLCLDTYHVLARTWADPHSANTGSGIIPGGVAALHATLQRFKEQCPVEKIFYVQLSDAERLQQPLSLGHPGYKSEWAHWDATMHWCVWGRLFPFESEFGAYFPMDEILRLWLKEKMWQGWVSMEIFHRDMDKESVGPEVLAERGYKSWLKIKDRIGLD</sequence>
<feature type="domain" description="Xylose isomerase-like TIM barrel" evidence="1">
    <location>
        <begin position="30"/>
        <end position="326"/>
    </location>
</feature>
<name>A0AAV9NLF8_9EURO</name>
<evidence type="ECO:0000313" key="2">
    <source>
        <dbReference type="EMBL" id="KAK5061386.1"/>
    </source>
</evidence>
<keyword evidence="3" id="KW-1185">Reference proteome</keyword>
<dbReference type="EMBL" id="JAVRRD010000003">
    <property type="protein sequence ID" value="KAK5061386.1"/>
    <property type="molecule type" value="Genomic_DNA"/>
</dbReference>
<dbReference type="Proteomes" id="UP001358417">
    <property type="component" value="Unassembled WGS sequence"/>
</dbReference>
<dbReference type="InterPro" id="IPR050312">
    <property type="entry name" value="IolE/XylAMocC-like"/>
</dbReference>
<proteinExistence type="predicted"/>
<comment type="caution">
    <text evidence="2">The sequence shown here is derived from an EMBL/GenBank/DDBJ whole genome shotgun (WGS) entry which is preliminary data.</text>
</comment>
<dbReference type="RefSeq" id="XP_064710483.1">
    <property type="nucleotide sequence ID" value="XM_064851480.1"/>
</dbReference>
<reference evidence="2 3" key="1">
    <citation type="submission" date="2023-08" db="EMBL/GenBank/DDBJ databases">
        <title>Black Yeasts Isolated from many extreme environments.</title>
        <authorList>
            <person name="Coleine C."/>
            <person name="Stajich J.E."/>
            <person name="Selbmann L."/>
        </authorList>
    </citation>
    <scope>NUCLEOTIDE SEQUENCE [LARGE SCALE GENOMIC DNA]</scope>
    <source>
        <strain evidence="2 3">CCFEE 5792</strain>
    </source>
</reference>
<dbReference type="Gene3D" id="3.20.20.150">
    <property type="entry name" value="Divalent-metal-dependent TIM barrel enzymes"/>
    <property type="match status" value="1"/>
</dbReference>
<protein>
    <recommendedName>
        <fullName evidence="1">Xylose isomerase-like TIM barrel domain-containing protein</fullName>
    </recommendedName>
</protein>
<dbReference type="InterPro" id="IPR013022">
    <property type="entry name" value="Xyl_isomerase-like_TIM-brl"/>
</dbReference>
<evidence type="ECO:0000313" key="3">
    <source>
        <dbReference type="Proteomes" id="UP001358417"/>
    </source>
</evidence>
<dbReference type="PANTHER" id="PTHR12110">
    <property type="entry name" value="HYDROXYPYRUVATE ISOMERASE"/>
    <property type="match status" value="1"/>
</dbReference>
<dbReference type="Pfam" id="PF01261">
    <property type="entry name" value="AP_endonuc_2"/>
    <property type="match status" value="1"/>
</dbReference>
<dbReference type="InterPro" id="IPR036237">
    <property type="entry name" value="Xyl_isomerase-like_sf"/>
</dbReference>
<evidence type="ECO:0000259" key="1">
    <source>
        <dbReference type="Pfam" id="PF01261"/>
    </source>
</evidence>